<dbReference type="InterPro" id="IPR036116">
    <property type="entry name" value="FN3_sf"/>
</dbReference>
<protein>
    <submittedName>
        <fullName evidence="1">Fibronectin type III domain-containing protein</fullName>
    </submittedName>
</protein>
<dbReference type="SUPFAM" id="SSF49265">
    <property type="entry name" value="Fibronectin type III"/>
    <property type="match status" value="1"/>
</dbReference>
<organism evidence="1 2">
    <name type="scientific">Geomonas terrae</name>
    <dbReference type="NCBI Taxonomy" id="2562681"/>
    <lineage>
        <taxon>Bacteria</taxon>
        <taxon>Pseudomonadati</taxon>
        <taxon>Thermodesulfobacteriota</taxon>
        <taxon>Desulfuromonadia</taxon>
        <taxon>Geobacterales</taxon>
        <taxon>Geobacteraceae</taxon>
        <taxon>Geomonas</taxon>
    </lineage>
</organism>
<evidence type="ECO:0000313" key="1">
    <source>
        <dbReference type="EMBL" id="TGU71431.1"/>
    </source>
</evidence>
<dbReference type="CDD" id="cd00063">
    <property type="entry name" value="FN3"/>
    <property type="match status" value="1"/>
</dbReference>
<dbReference type="Proteomes" id="UP000306416">
    <property type="component" value="Unassembled WGS sequence"/>
</dbReference>
<comment type="caution">
    <text evidence="1">The sequence shown here is derived from an EMBL/GenBank/DDBJ whole genome shotgun (WGS) entry which is preliminary data.</text>
</comment>
<dbReference type="InterPro" id="IPR003961">
    <property type="entry name" value="FN3_dom"/>
</dbReference>
<sequence length="223" mass="25530">MPDRYDLVETNFRKLSYPEYYMVLNGFADALDVSELYNQNRPEHIVPPQRYREHITTMKQLSIGADRGDSLLQEQRQAARDLSELDMCSSVSYMKTIAIYKQDPTIMHELNLPLKEAHQKILRKPTPHKAAEILAELRHLKNESGAIIILGTHARNGGPYLINICKGEPVSEESWFNPGGHHKTCTRIILRNLEPANRYYVRLRTDGPEGPGKWSQPVSIIVL</sequence>
<reference evidence="1 2" key="1">
    <citation type="submission" date="2019-04" db="EMBL/GenBank/DDBJ databases">
        <title>Geobacter oryzae sp. nov., ferric-reducing bacteria isolated from paddy soil.</title>
        <authorList>
            <person name="Xu Z."/>
            <person name="Masuda Y."/>
            <person name="Itoh H."/>
            <person name="Senoo K."/>
        </authorList>
    </citation>
    <scope>NUCLEOTIDE SEQUENCE [LARGE SCALE GENOMIC DNA]</scope>
    <source>
        <strain evidence="1 2">Red111</strain>
    </source>
</reference>
<dbReference type="EMBL" id="SRSC01000003">
    <property type="protein sequence ID" value="TGU71431.1"/>
    <property type="molecule type" value="Genomic_DNA"/>
</dbReference>
<dbReference type="RefSeq" id="WP_135871023.1">
    <property type="nucleotide sequence ID" value="NZ_SRSC01000003.1"/>
</dbReference>
<name>A0A4S1CDG0_9BACT</name>
<evidence type="ECO:0000313" key="2">
    <source>
        <dbReference type="Proteomes" id="UP000306416"/>
    </source>
</evidence>
<keyword evidence="2" id="KW-1185">Reference proteome</keyword>
<dbReference type="AlphaFoldDB" id="A0A4S1CDG0"/>
<proteinExistence type="predicted"/>
<accession>A0A4S1CDG0</accession>
<gene>
    <name evidence="1" type="ORF">E4633_13975</name>
</gene>